<evidence type="ECO:0000313" key="2">
    <source>
        <dbReference type="WBParaSite" id="EN70_4853"/>
    </source>
</evidence>
<reference evidence="1" key="1">
    <citation type="submission" date="2012-04" db="EMBL/GenBank/DDBJ databases">
        <title>The Genome Sequence of Loa loa.</title>
        <authorList>
            <consortium name="The Broad Institute Genome Sequencing Platform"/>
            <consortium name="Broad Institute Genome Sequencing Center for Infectious Disease"/>
            <person name="Nutman T.B."/>
            <person name="Fink D.L."/>
            <person name="Russ C."/>
            <person name="Young S."/>
            <person name="Zeng Q."/>
            <person name="Gargeya S."/>
            <person name="Alvarado L."/>
            <person name="Berlin A."/>
            <person name="Chapman S.B."/>
            <person name="Chen Z."/>
            <person name="Freedman E."/>
            <person name="Gellesch M."/>
            <person name="Goldberg J."/>
            <person name="Griggs A."/>
            <person name="Gujja S."/>
            <person name="Heilman E.R."/>
            <person name="Heiman D."/>
            <person name="Howarth C."/>
            <person name="Mehta T."/>
            <person name="Neiman D."/>
            <person name="Pearson M."/>
            <person name="Roberts A."/>
            <person name="Saif S."/>
            <person name="Shea T."/>
            <person name="Shenoy N."/>
            <person name="Sisk P."/>
            <person name="Stolte C."/>
            <person name="Sykes S."/>
            <person name="White J."/>
            <person name="Yandava C."/>
            <person name="Haas B."/>
            <person name="Henn M.R."/>
            <person name="Nusbaum C."/>
            <person name="Birren B."/>
        </authorList>
    </citation>
    <scope>NUCLEOTIDE SEQUENCE [LARGE SCALE GENOMIC DNA]</scope>
</reference>
<name>A0A1I7VPI0_LOALO</name>
<dbReference type="AlphaFoldDB" id="A0A1I7VPI0"/>
<dbReference type="WBParaSite" id="EN70_4853">
    <property type="protein sequence ID" value="EN70_4853"/>
    <property type="gene ID" value="EN70_4853"/>
</dbReference>
<accession>A0A1I7VPI0</accession>
<organism evidence="1 2">
    <name type="scientific">Loa loa</name>
    <name type="common">Eye worm</name>
    <name type="synonym">Filaria loa</name>
    <dbReference type="NCBI Taxonomy" id="7209"/>
    <lineage>
        <taxon>Eukaryota</taxon>
        <taxon>Metazoa</taxon>
        <taxon>Ecdysozoa</taxon>
        <taxon>Nematoda</taxon>
        <taxon>Chromadorea</taxon>
        <taxon>Rhabditida</taxon>
        <taxon>Spirurina</taxon>
        <taxon>Spiruromorpha</taxon>
        <taxon>Filarioidea</taxon>
        <taxon>Onchocercidae</taxon>
        <taxon>Loa</taxon>
    </lineage>
</organism>
<reference evidence="2" key="2">
    <citation type="submission" date="2016-11" db="UniProtKB">
        <authorList>
            <consortium name="WormBaseParasite"/>
        </authorList>
    </citation>
    <scope>IDENTIFICATION</scope>
</reference>
<proteinExistence type="predicted"/>
<sequence length="64" mass="7113">MVTNVARTFIFWLSFYELYEVLKVVKSSISGSPLTLGSGSEPIVVSFEVWTCNVVVGRKQKATL</sequence>
<keyword evidence="1" id="KW-1185">Reference proteome</keyword>
<protein>
    <submittedName>
        <fullName evidence="2">Ovule protein</fullName>
    </submittedName>
</protein>
<dbReference type="Proteomes" id="UP000095285">
    <property type="component" value="Unassembled WGS sequence"/>
</dbReference>
<evidence type="ECO:0000313" key="1">
    <source>
        <dbReference type="Proteomes" id="UP000095285"/>
    </source>
</evidence>